<dbReference type="OrthoDB" id="6051748at2"/>
<dbReference type="AlphaFoldDB" id="A0A376BLR5"/>
<dbReference type="RefSeq" id="WP_034292977.1">
    <property type="nucleotide sequence ID" value="NZ_CP091519.2"/>
</dbReference>
<gene>
    <name evidence="1" type="ORF">NCTC10283_00664</name>
</gene>
<name>A0A376BLR5_9NEIS</name>
<keyword evidence="2" id="KW-1185">Reference proteome</keyword>
<dbReference type="Proteomes" id="UP000254209">
    <property type="component" value="Unassembled WGS sequence"/>
</dbReference>
<accession>A0A376BLR5</accession>
<protein>
    <recommendedName>
        <fullName evidence="3">Lipoprotein</fullName>
    </recommendedName>
</protein>
<evidence type="ECO:0000313" key="1">
    <source>
        <dbReference type="EMBL" id="SSY70563.1"/>
    </source>
</evidence>
<proteinExistence type="predicted"/>
<dbReference type="EMBL" id="UFSO01000002">
    <property type="protein sequence ID" value="SSY70563.1"/>
    <property type="molecule type" value="Genomic_DNA"/>
</dbReference>
<reference evidence="1 2" key="1">
    <citation type="submission" date="2018-06" db="EMBL/GenBank/DDBJ databases">
        <authorList>
            <consortium name="Pathogen Informatics"/>
            <person name="Doyle S."/>
        </authorList>
    </citation>
    <scope>NUCLEOTIDE SEQUENCE [LARGE SCALE GENOMIC DNA]</scope>
    <source>
        <strain evidence="1 2">NCTC10283</strain>
    </source>
</reference>
<dbReference type="PROSITE" id="PS51257">
    <property type="entry name" value="PROKAR_LIPOPROTEIN"/>
    <property type="match status" value="1"/>
</dbReference>
<organism evidence="1 2">
    <name type="scientific">Alysiella crassa</name>
    <dbReference type="NCBI Taxonomy" id="153491"/>
    <lineage>
        <taxon>Bacteria</taxon>
        <taxon>Pseudomonadati</taxon>
        <taxon>Pseudomonadota</taxon>
        <taxon>Betaproteobacteria</taxon>
        <taxon>Neisseriales</taxon>
        <taxon>Neisseriaceae</taxon>
        <taxon>Alysiella</taxon>
    </lineage>
</organism>
<evidence type="ECO:0008006" key="3">
    <source>
        <dbReference type="Google" id="ProtNLM"/>
    </source>
</evidence>
<dbReference type="STRING" id="1120980.GCA_000745955_01377"/>
<sequence>MKKWFVCFAIVLGLSGCKPIENMTRIIESNLKTTIQVIQFFFPFTRPNRYPPHTWQEEVRLADGSIILVERTKKNRHSSLRILDTKGLNAPPTWSNNEFIFLLDKDKDGIWYIVTKRAGELCTEWGAKLYYKQYKAINGQWKLVEFDTKLDGRRNNLHYNIYQYHDFPVTFNSNAYKDLPKILKIDDNERHYLNFHEMKGHDIRYKRSTSHIEIESHRFPCE</sequence>
<evidence type="ECO:0000313" key="2">
    <source>
        <dbReference type="Proteomes" id="UP000254209"/>
    </source>
</evidence>